<dbReference type="Gene3D" id="3.90.1150.10">
    <property type="entry name" value="Aspartate Aminotransferase, domain 1"/>
    <property type="match status" value="1"/>
</dbReference>
<evidence type="ECO:0000313" key="8">
    <source>
        <dbReference type="EMBL" id="ANW95724.1"/>
    </source>
</evidence>
<organism evidence="8 9">
    <name type="scientific">Wenyingzhuangia fucanilytica</name>
    <dbReference type="NCBI Taxonomy" id="1790137"/>
    <lineage>
        <taxon>Bacteria</taxon>
        <taxon>Pseudomonadati</taxon>
        <taxon>Bacteroidota</taxon>
        <taxon>Flavobacteriia</taxon>
        <taxon>Flavobacteriales</taxon>
        <taxon>Flavobacteriaceae</taxon>
        <taxon>Wenyingzhuangia</taxon>
    </lineage>
</organism>
<dbReference type="SUPFAM" id="SSF53383">
    <property type="entry name" value="PLP-dependent transferases"/>
    <property type="match status" value="1"/>
</dbReference>
<dbReference type="EC" id="2.6.1.-" evidence="6"/>
<dbReference type="PANTHER" id="PTHR46383">
    <property type="entry name" value="ASPARTATE AMINOTRANSFERASE"/>
    <property type="match status" value="1"/>
</dbReference>
<accession>A0A1B1Y4L7</accession>
<evidence type="ECO:0000256" key="4">
    <source>
        <dbReference type="ARBA" id="ARBA00022679"/>
    </source>
</evidence>
<dbReference type="InterPro" id="IPR015424">
    <property type="entry name" value="PyrdxlP-dep_Trfase"/>
</dbReference>
<dbReference type="STRING" id="1790137.AXE80_05285"/>
<gene>
    <name evidence="8" type="ORF">AXE80_05285</name>
</gene>
<sequence>MLRVSNKGRAIPESPIRKLVPYAEAAKKRGTEIFYLNIGQPDIKTPKVALDAIRNIDMEVLEYSTSNGSEQYRNKLVDYYKKHNINITNEQILVTTGGSEALYFTIASITDPQDEIIIPEPFYANYTSFSIAAGVNVVPINTSIENGFALPKIDEFEALITPRTRAILICNPGNPTGTLYSKEEIKQLKKLVVKYNLFLIADEVYREFVYTNDGHYSVMEEKGMDMNAIMIDSTSKRYSMCGARIGCVVSRNPELISTVMKMAQSRLCPPTIAQIAAEAALETPQSYFDDVKKEYIERRNILVEELLKIDGVQVVKPNGAFYCLADLPVDNADKFAKWLLESYSNNGQTVMVAPGSGFYSTPNIALSQVRIAYVLKKEKLIRAVAILKDAIEKYNAQ</sequence>
<dbReference type="GO" id="GO:0006520">
    <property type="term" value="P:amino acid metabolic process"/>
    <property type="evidence" value="ECO:0007669"/>
    <property type="project" value="InterPro"/>
</dbReference>
<evidence type="ECO:0000256" key="6">
    <source>
        <dbReference type="RuleBase" id="RU000481"/>
    </source>
</evidence>
<dbReference type="InterPro" id="IPR050596">
    <property type="entry name" value="AspAT/PAT-like"/>
</dbReference>
<comment type="cofactor">
    <cofactor evidence="1 6">
        <name>pyridoxal 5'-phosphate</name>
        <dbReference type="ChEBI" id="CHEBI:597326"/>
    </cofactor>
</comment>
<dbReference type="Pfam" id="PF00155">
    <property type="entry name" value="Aminotran_1_2"/>
    <property type="match status" value="1"/>
</dbReference>
<dbReference type="OrthoDB" id="9802328at2"/>
<dbReference type="EMBL" id="CP014224">
    <property type="protein sequence ID" value="ANW95724.1"/>
    <property type="molecule type" value="Genomic_DNA"/>
</dbReference>
<evidence type="ECO:0000256" key="5">
    <source>
        <dbReference type="ARBA" id="ARBA00022898"/>
    </source>
</evidence>
<protein>
    <recommendedName>
        <fullName evidence="6">Aminotransferase</fullName>
        <ecNumber evidence="6">2.6.1.-</ecNumber>
    </recommendedName>
</protein>
<dbReference type="InterPro" id="IPR004838">
    <property type="entry name" value="NHTrfase_class1_PyrdxlP-BS"/>
</dbReference>
<dbReference type="Gene3D" id="3.40.640.10">
    <property type="entry name" value="Type I PLP-dependent aspartate aminotransferase-like (Major domain)"/>
    <property type="match status" value="1"/>
</dbReference>
<evidence type="ECO:0000256" key="3">
    <source>
        <dbReference type="ARBA" id="ARBA00022576"/>
    </source>
</evidence>
<dbReference type="InterPro" id="IPR015421">
    <property type="entry name" value="PyrdxlP-dep_Trfase_major"/>
</dbReference>
<dbReference type="PROSITE" id="PS00105">
    <property type="entry name" value="AA_TRANSFER_CLASS_1"/>
    <property type="match status" value="1"/>
</dbReference>
<dbReference type="GO" id="GO:0008483">
    <property type="term" value="F:transaminase activity"/>
    <property type="evidence" value="ECO:0007669"/>
    <property type="project" value="UniProtKB-KW"/>
</dbReference>
<dbReference type="InterPro" id="IPR015422">
    <property type="entry name" value="PyrdxlP-dep_Trfase_small"/>
</dbReference>
<reference evidence="8 9" key="1">
    <citation type="submission" date="2016-02" db="EMBL/GenBank/DDBJ databases">
        <authorList>
            <person name="Wen L."/>
            <person name="He K."/>
            <person name="Yang H."/>
        </authorList>
    </citation>
    <scope>NUCLEOTIDE SEQUENCE [LARGE SCALE GENOMIC DNA]</scope>
    <source>
        <strain evidence="8 9">CZ1127</strain>
    </source>
</reference>
<keyword evidence="3 6" id="KW-0032">Aminotransferase</keyword>
<feature type="domain" description="Aminotransferase class I/classII large" evidence="7">
    <location>
        <begin position="33"/>
        <end position="385"/>
    </location>
</feature>
<dbReference type="GO" id="GO:0030170">
    <property type="term" value="F:pyridoxal phosphate binding"/>
    <property type="evidence" value="ECO:0007669"/>
    <property type="project" value="InterPro"/>
</dbReference>
<dbReference type="CDD" id="cd00609">
    <property type="entry name" value="AAT_like"/>
    <property type="match status" value="1"/>
</dbReference>
<dbReference type="InterPro" id="IPR004839">
    <property type="entry name" value="Aminotransferase_I/II_large"/>
</dbReference>
<dbReference type="RefSeq" id="WP_068825132.1">
    <property type="nucleotide sequence ID" value="NZ_CP014224.1"/>
</dbReference>
<comment type="similarity">
    <text evidence="2 6">Belongs to the class-I pyridoxal-phosphate-dependent aminotransferase family.</text>
</comment>
<evidence type="ECO:0000259" key="7">
    <source>
        <dbReference type="Pfam" id="PF00155"/>
    </source>
</evidence>
<keyword evidence="4 6" id="KW-0808">Transferase</keyword>
<evidence type="ECO:0000313" key="9">
    <source>
        <dbReference type="Proteomes" id="UP000092967"/>
    </source>
</evidence>
<keyword evidence="5" id="KW-0663">Pyridoxal phosphate</keyword>
<dbReference type="Proteomes" id="UP000092967">
    <property type="component" value="Chromosome"/>
</dbReference>
<evidence type="ECO:0000256" key="2">
    <source>
        <dbReference type="ARBA" id="ARBA00007441"/>
    </source>
</evidence>
<evidence type="ECO:0000256" key="1">
    <source>
        <dbReference type="ARBA" id="ARBA00001933"/>
    </source>
</evidence>
<dbReference type="PANTHER" id="PTHR46383:SF2">
    <property type="entry name" value="AMINOTRANSFERASE"/>
    <property type="match status" value="1"/>
</dbReference>
<dbReference type="KEGG" id="wfu:AXE80_05285"/>
<proteinExistence type="inferred from homology"/>
<dbReference type="NCBIfam" id="NF005744">
    <property type="entry name" value="PRK07568.1"/>
    <property type="match status" value="1"/>
</dbReference>
<dbReference type="AlphaFoldDB" id="A0A1B1Y4L7"/>
<name>A0A1B1Y4L7_9FLAO</name>
<keyword evidence="9" id="KW-1185">Reference proteome</keyword>